<dbReference type="OrthoDB" id="530519at2759"/>
<keyword evidence="3" id="KW-0812">Transmembrane</keyword>
<feature type="transmembrane region" description="Helical" evidence="3">
    <location>
        <begin position="528"/>
        <end position="552"/>
    </location>
</feature>
<keyword evidence="6" id="KW-1185">Reference proteome</keyword>
<evidence type="ECO:0000256" key="1">
    <source>
        <dbReference type="PROSITE-ProRule" id="PRU10141"/>
    </source>
</evidence>
<feature type="compositionally biased region" description="Polar residues" evidence="2">
    <location>
        <begin position="575"/>
        <end position="584"/>
    </location>
</feature>
<dbReference type="STRING" id="33097.A0A150GFS3"/>
<keyword evidence="3" id="KW-0472">Membrane</keyword>
<dbReference type="PANTHER" id="PTHR44329">
    <property type="entry name" value="SERINE/THREONINE-PROTEIN KINASE TNNI3K-RELATED"/>
    <property type="match status" value="1"/>
</dbReference>
<feature type="domain" description="Protein kinase" evidence="4">
    <location>
        <begin position="675"/>
        <end position="980"/>
    </location>
</feature>
<evidence type="ECO:0000256" key="3">
    <source>
        <dbReference type="SAM" id="Phobius"/>
    </source>
</evidence>
<comment type="caution">
    <text evidence="5">The sequence shown here is derived from an EMBL/GenBank/DDBJ whole genome shotgun (WGS) entry which is preliminary data.</text>
</comment>
<feature type="compositionally biased region" description="Low complexity" evidence="2">
    <location>
        <begin position="610"/>
        <end position="619"/>
    </location>
</feature>
<organism evidence="5 6">
    <name type="scientific">Gonium pectorale</name>
    <name type="common">Green alga</name>
    <dbReference type="NCBI Taxonomy" id="33097"/>
    <lineage>
        <taxon>Eukaryota</taxon>
        <taxon>Viridiplantae</taxon>
        <taxon>Chlorophyta</taxon>
        <taxon>core chlorophytes</taxon>
        <taxon>Chlorophyceae</taxon>
        <taxon>CS clade</taxon>
        <taxon>Chlamydomonadales</taxon>
        <taxon>Volvocaceae</taxon>
        <taxon>Gonium</taxon>
    </lineage>
</organism>
<dbReference type="InterPro" id="IPR011009">
    <property type="entry name" value="Kinase-like_dom_sf"/>
</dbReference>
<evidence type="ECO:0000313" key="5">
    <source>
        <dbReference type="EMBL" id="KXZ48633.1"/>
    </source>
</evidence>
<reference evidence="6" key="1">
    <citation type="journal article" date="2016" name="Nat. Commun.">
        <title>The Gonium pectorale genome demonstrates co-option of cell cycle regulation during the evolution of multicellularity.</title>
        <authorList>
            <person name="Hanschen E.R."/>
            <person name="Marriage T.N."/>
            <person name="Ferris P.J."/>
            <person name="Hamaji T."/>
            <person name="Toyoda A."/>
            <person name="Fujiyama A."/>
            <person name="Neme R."/>
            <person name="Noguchi H."/>
            <person name="Minakuchi Y."/>
            <person name="Suzuki M."/>
            <person name="Kawai-Toyooka H."/>
            <person name="Smith D.R."/>
            <person name="Sparks H."/>
            <person name="Anderson J."/>
            <person name="Bakaric R."/>
            <person name="Luria V."/>
            <person name="Karger A."/>
            <person name="Kirschner M.W."/>
            <person name="Durand P.M."/>
            <person name="Michod R.E."/>
            <person name="Nozaki H."/>
            <person name="Olson B.J."/>
        </authorList>
    </citation>
    <scope>NUCLEOTIDE SEQUENCE [LARGE SCALE GENOMIC DNA]</scope>
    <source>
        <strain evidence="6">NIES-2863</strain>
    </source>
</reference>
<dbReference type="GO" id="GO:0005524">
    <property type="term" value="F:ATP binding"/>
    <property type="evidence" value="ECO:0007669"/>
    <property type="project" value="UniProtKB-UniRule"/>
</dbReference>
<feature type="compositionally biased region" description="Basic and acidic residues" evidence="2">
    <location>
        <begin position="565"/>
        <end position="574"/>
    </location>
</feature>
<name>A0A150GFS3_GONPE</name>
<dbReference type="Gene3D" id="3.30.200.20">
    <property type="entry name" value="Phosphorylase Kinase, domain 1"/>
    <property type="match status" value="1"/>
</dbReference>
<sequence length="1009" mass="107377">MGVSSRAQLTIDTLRLVNAHIHPSPFLDLRAFNASKLRLTSVYIRTDCYALNALANASSSNGAVGVVRGPAHLFIERYTSATVNATNVNITCDLPALEHRGTADGDAVTVADGEGFFNALFSNLTSTDPLVITATGNLTLSSALWNRAFGGPLPVQRNVTLRGDPSTLNILDFGGIVSAVELAPNVEFGISNFYLFNLAQLRGELVDLGMLPLFSVPLGVAPNRNSITLERMVGTGLDLYNASITAMPPAPGLTSVVLDNPNLQFSLDVFPGFTQLPVYSLADLMAVLQAVQDTRPATNTALFVLRNITIDPAVWPAGGYNLSTPLLLAGQSNMGVLTWIDFRRVPGFVNVFGCPPSMYVYVQGLHLLNLPNGMLQPAGQPDGSAPPGSAARAGLDDVSIYLSNIRKMDTTCGTTVLYTNQSSIAVTYAEYQRVYAEVAKSFSTGGVLDATAVGHNFTYNLMSLVFDDIRFTTLLGWGWSGFRVNITYIFPPDVPVMYHNFFQPPSPPLPPGGNAVPRSGGKSSGSLLGWHVALIVLGAVAVVAVVAGLIAWRIVSRLRREVDAVKSGSYDKRSSGPSTETTDPATAANGNGNGARLGSSGRDNGGELEPGSPAAPKGALAGGGGGGGGEPGGSGARPGTSDDSTLGAAGADRLPLDLLNNMMSTLAREMNDQHLTILEVIGQGGFGVVYKGQWKGLNVAVKTITFQDRVAGGEKAQHRAILEAAISSSLSHPNVVTTYSYDIKPLTVQDSSSGDSPSCSGMGTPGTPGAGGLRIIDKRTVLDWKLYLIQEYCDGGSLRTAILKRKFHDTKRAEPRTEMLLDTALELAGGLVHLHERNIIHGDLNPNNVLLKRDPSRKYGAICKIADFGLSIRMNADQSHISNMRRGTPFYTCPQILSRGNMTKAADVYSMGVMMWEMYHCCMSYRSLANGFAARENFPHFPRKAPYDFAQIVAACLDPEPSARPTFAQLRAALETQLALLKRGELRTGEQVMGPDPAGDSAHLAACLD</sequence>
<evidence type="ECO:0000313" key="6">
    <source>
        <dbReference type="Proteomes" id="UP000075714"/>
    </source>
</evidence>
<accession>A0A150GFS3</accession>
<dbReference type="Pfam" id="PF00069">
    <property type="entry name" value="Pkinase"/>
    <property type="match status" value="1"/>
</dbReference>
<dbReference type="InterPro" id="IPR051681">
    <property type="entry name" value="Ser/Thr_Kinases-Pseudokinases"/>
</dbReference>
<evidence type="ECO:0000256" key="2">
    <source>
        <dbReference type="SAM" id="MobiDB-lite"/>
    </source>
</evidence>
<dbReference type="Proteomes" id="UP000075714">
    <property type="component" value="Unassembled WGS sequence"/>
</dbReference>
<keyword evidence="3" id="KW-1133">Transmembrane helix</keyword>
<protein>
    <recommendedName>
        <fullName evidence="4">Protein kinase domain-containing protein</fullName>
    </recommendedName>
</protein>
<proteinExistence type="predicted"/>
<dbReference type="PROSITE" id="PS00107">
    <property type="entry name" value="PROTEIN_KINASE_ATP"/>
    <property type="match status" value="1"/>
</dbReference>
<feature type="region of interest" description="Disordered" evidence="2">
    <location>
        <begin position="565"/>
        <end position="649"/>
    </location>
</feature>
<dbReference type="AlphaFoldDB" id="A0A150GFS3"/>
<feature type="binding site" evidence="1">
    <location>
        <position position="702"/>
    </location>
    <ligand>
        <name>ATP</name>
        <dbReference type="ChEBI" id="CHEBI:30616"/>
    </ligand>
</feature>
<evidence type="ECO:0000259" key="4">
    <source>
        <dbReference type="PROSITE" id="PS50011"/>
    </source>
</evidence>
<dbReference type="Gene3D" id="1.10.510.10">
    <property type="entry name" value="Transferase(Phosphotransferase) domain 1"/>
    <property type="match status" value="1"/>
</dbReference>
<dbReference type="EMBL" id="LSYV01000027">
    <property type="protein sequence ID" value="KXZ48633.1"/>
    <property type="molecule type" value="Genomic_DNA"/>
</dbReference>
<feature type="compositionally biased region" description="Gly residues" evidence="2">
    <location>
        <begin position="620"/>
        <end position="636"/>
    </location>
</feature>
<dbReference type="GO" id="GO:0004674">
    <property type="term" value="F:protein serine/threonine kinase activity"/>
    <property type="evidence" value="ECO:0007669"/>
    <property type="project" value="TreeGrafter"/>
</dbReference>
<dbReference type="PROSITE" id="PS50011">
    <property type="entry name" value="PROTEIN_KINASE_DOM"/>
    <property type="match status" value="1"/>
</dbReference>
<keyword evidence="1" id="KW-0067">ATP-binding</keyword>
<gene>
    <name evidence="5" type="ORF">GPECTOR_26g536</name>
</gene>
<keyword evidence="1" id="KW-0547">Nucleotide-binding</keyword>
<dbReference type="PANTHER" id="PTHR44329:SF214">
    <property type="entry name" value="PROTEIN KINASE DOMAIN-CONTAINING PROTEIN"/>
    <property type="match status" value="1"/>
</dbReference>
<dbReference type="InterPro" id="IPR017441">
    <property type="entry name" value="Protein_kinase_ATP_BS"/>
</dbReference>
<dbReference type="SUPFAM" id="SSF56112">
    <property type="entry name" value="Protein kinase-like (PK-like)"/>
    <property type="match status" value="1"/>
</dbReference>
<dbReference type="InterPro" id="IPR000719">
    <property type="entry name" value="Prot_kinase_dom"/>
</dbReference>